<evidence type="ECO:0000313" key="2">
    <source>
        <dbReference type="WBParaSite" id="L893_g27625.t1"/>
    </source>
</evidence>
<organism evidence="1 2">
    <name type="scientific">Steinernema glaseri</name>
    <dbReference type="NCBI Taxonomy" id="37863"/>
    <lineage>
        <taxon>Eukaryota</taxon>
        <taxon>Metazoa</taxon>
        <taxon>Ecdysozoa</taxon>
        <taxon>Nematoda</taxon>
        <taxon>Chromadorea</taxon>
        <taxon>Rhabditida</taxon>
        <taxon>Tylenchina</taxon>
        <taxon>Panagrolaimomorpha</taxon>
        <taxon>Strongyloidoidea</taxon>
        <taxon>Steinernematidae</taxon>
        <taxon>Steinernema</taxon>
    </lineage>
</organism>
<accession>A0A1I7ZLH3</accession>
<protein>
    <submittedName>
        <fullName evidence="2">Gnk2-homologous domain-containing protein</fullName>
    </submittedName>
</protein>
<reference evidence="2" key="1">
    <citation type="submission" date="2016-11" db="UniProtKB">
        <authorList>
            <consortium name="WormBaseParasite"/>
        </authorList>
    </citation>
    <scope>IDENTIFICATION</scope>
</reference>
<dbReference type="Proteomes" id="UP000095287">
    <property type="component" value="Unplaced"/>
</dbReference>
<evidence type="ECO:0000313" key="1">
    <source>
        <dbReference type="Proteomes" id="UP000095287"/>
    </source>
</evidence>
<dbReference type="WBParaSite" id="L893_g27625.t1">
    <property type="protein sequence ID" value="L893_g27625.t1"/>
    <property type="gene ID" value="L893_g27625"/>
</dbReference>
<proteinExistence type="predicted"/>
<name>A0A1I7ZLH3_9BILA</name>
<sequence>MDIPMRRLIDVKLLPVNKRIAPSAERTRAGFRTQGCNTNIDRHAERKLPQDAADCDMCLVDSFFAVLYACTGVLHGV</sequence>
<keyword evidence="1" id="KW-1185">Reference proteome</keyword>
<dbReference type="AlphaFoldDB" id="A0A1I7ZLH3"/>